<reference evidence="10 11" key="1">
    <citation type="submission" date="2019-11" db="EMBL/GenBank/DDBJ databases">
        <title>Isolation of a new High Light Tolerant Cyanobacteria.</title>
        <authorList>
            <person name="Dobson Z."/>
            <person name="Vaughn N."/>
            <person name="Vaughn M."/>
            <person name="Fromme P."/>
            <person name="Mazor Y."/>
        </authorList>
    </citation>
    <scope>NUCLEOTIDE SEQUENCE [LARGE SCALE GENOMIC DNA]</scope>
    <source>
        <strain evidence="10 11">0216</strain>
    </source>
</reference>
<dbReference type="NCBIfam" id="NF001314">
    <property type="entry name" value="PRK00258.2-2"/>
    <property type="match status" value="1"/>
</dbReference>
<feature type="binding site" evidence="7">
    <location>
        <position position="230"/>
    </location>
    <ligand>
        <name>NADP(+)</name>
        <dbReference type="ChEBI" id="CHEBI:58349"/>
    </ligand>
</feature>
<dbReference type="CDD" id="cd01065">
    <property type="entry name" value="NAD_bind_Shikimate_DH"/>
    <property type="match status" value="1"/>
</dbReference>
<feature type="domain" description="SDH C-terminal" evidence="9">
    <location>
        <begin position="253"/>
        <end position="283"/>
    </location>
</feature>
<dbReference type="InterPro" id="IPR041121">
    <property type="entry name" value="SDH_C"/>
</dbReference>
<dbReference type="UniPathway" id="UPA00053">
    <property type="reaction ID" value="UER00087"/>
</dbReference>
<comment type="similarity">
    <text evidence="7">Belongs to the shikimate dehydrogenase family.</text>
</comment>
<gene>
    <name evidence="7" type="primary">aroE</name>
    <name evidence="10" type="ORF">GGC33_03445</name>
</gene>
<keyword evidence="3 7" id="KW-0028">Amino-acid biosynthesis</keyword>
<evidence type="ECO:0000256" key="5">
    <source>
        <dbReference type="ARBA" id="ARBA00023002"/>
    </source>
</evidence>
<dbReference type="Gene3D" id="3.40.50.10860">
    <property type="entry name" value="Leucine Dehydrogenase, chain A, domain 1"/>
    <property type="match status" value="1"/>
</dbReference>
<evidence type="ECO:0000256" key="1">
    <source>
        <dbReference type="ARBA" id="ARBA00004871"/>
    </source>
</evidence>
<evidence type="ECO:0000313" key="10">
    <source>
        <dbReference type="EMBL" id="MTF37977.1"/>
    </source>
</evidence>
<dbReference type="InterPro" id="IPR046346">
    <property type="entry name" value="Aminoacid_DH-like_N_sf"/>
</dbReference>
<feature type="binding site" evidence="7">
    <location>
        <position position="108"/>
    </location>
    <ligand>
        <name>shikimate</name>
        <dbReference type="ChEBI" id="CHEBI:36208"/>
    </ligand>
</feature>
<dbReference type="EMBL" id="WMIA01000002">
    <property type="protein sequence ID" value="MTF37977.1"/>
    <property type="molecule type" value="Genomic_DNA"/>
</dbReference>
<dbReference type="NCBIfam" id="TIGR00507">
    <property type="entry name" value="aroE"/>
    <property type="match status" value="1"/>
</dbReference>
<evidence type="ECO:0000256" key="4">
    <source>
        <dbReference type="ARBA" id="ARBA00022857"/>
    </source>
</evidence>
<feature type="binding site" evidence="7">
    <location>
        <position position="92"/>
    </location>
    <ligand>
        <name>shikimate</name>
        <dbReference type="ChEBI" id="CHEBI:36208"/>
    </ligand>
</feature>
<dbReference type="Proteomes" id="UP000437131">
    <property type="component" value="Unassembled WGS sequence"/>
</dbReference>
<dbReference type="Pfam" id="PF18317">
    <property type="entry name" value="SDH_C"/>
    <property type="match status" value="1"/>
</dbReference>
<feature type="binding site" evidence="7">
    <location>
        <begin position="20"/>
        <end position="22"/>
    </location>
    <ligand>
        <name>shikimate</name>
        <dbReference type="ChEBI" id="CHEBI:36208"/>
    </ligand>
</feature>
<evidence type="ECO:0000256" key="7">
    <source>
        <dbReference type="HAMAP-Rule" id="MF_00222"/>
    </source>
</evidence>
<name>A0A844GNB9_9CHRO</name>
<dbReference type="GO" id="GO:0008652">
    <property type="term" value="P:amino acid biosynthetic process"/>
    <property type="evidence" value="ECO:0007669"/>
    <property type="project" value="UniProtKB-KW"/>
</dbReference>
<dbReference type="Pfam" id="PF08501">
    <property type="entry name" value="Shikimate_dh_N"/>
    <property type="match status" value="1"/>
</dbReference>
<feature type="active site" description="Proton acceptor" evidence="7">
    <location>
        <position position="71"/>
    </location>
</feature>
<dbReference type="GO" id="GO:0004764">
    <property type="term" value="F:shikimate 3-dehydrogenase (NADP+) activity"/>
    <property type="evidence" value="ECO:0007669"/>
    <property type="project" value="UniProtKB-UniRule"/>
</dbReference>
<dbReference type="GO" id="GO:0050661">
    <property type="term" value="F:NADP binding"/>
    <property type="evidence" value="ECO:0007669"/>
    <property type="project" value="InterPro"/>
</dbReference>
<dbReference type="GO" id="GO:0009073">
    <property type="term" value="P:aromatic amino acid family biosynthetic process"/>
    <property type="evidence" value="ECO:0007669"/>
    <property type="project" value="UniProtKB-KW"/>
</dbReference>
<accession>A0A844GNB9</accession>
<dbReference type="SUPFAM" id="SSF51735">
    <property type="entry name" value="NAD(P)-binding Rossmann-fold domains"/>
    <property type="match status" value="1"/>
</dbReference>
<dbReference type="AlphaFoldDB" id="A0A844GNB9"/>
<dbReference type="RefSeq" id="WP_155082833.1">
    <property type="nucleotide sequence ID" value="NZ_WMIA01000002.1"/>
</dbReference>
<comment type="caution">
    <text evidence="7">Lacks conserved residue(s) required for the propagation of feature annotation.</text>
</comment>
<keyword evidence="6 7" id="KW-0057">Aromatic amino acid biosynthesis</keyword>
<dbReference type="PANTHER" id="PTHR21089">
    <property type="entry name" value="SHIKIMATE DEHYDROGENASE"/>
    <property type="match status" value="1"/>
</dbReference>
<keyword evidence="5 7" id="KW-0560">Oxidoreductase</keyword>
<dbReference type="PANTHER" id="PTHR21089:SF1">
    <property type="entry name" value="BIFUNCTIONAL 3-DEHYDROQUINATE DEHYDRATASE_SHIKIMATE DEHYDROGENASE, CHLOROPLASTIC"/>
    <property type="match status" value="1"/>
</dbReference>
<feature type="binding site" evidence="7">
    <location>
        <position position="67"/>
    </location>
    <ligand>
        <name>shikimate</name>
        <dbReference type="ChEBI" id="CHEBI:36208"/>
    </ligand>
</feature>
<dbReference type="Gene3D" id="3.40.50.720">
    <property type="entry name" value="NAD(P)-binding Rossmann-like Domain"/>
    <property type="match status" value="1"/>
</dbReference>
<dbReference type="GO" id="GO:0005829">
    <property type="term" value="C:cytosol"/>
    <property type="evidence" value="ECO:0007669"/>
    <property type="project" value="TreeGrafter"/>
</dbReference>
<dbReference type="InterPro" id="IPR013708">
    <property type="entry name" value="Shikimate_DH-bd_N"/>
</dbReference>
<feature type="binding site" evidence="7">
    <location>
        <position position="83"/>
    </location>
    <ligand>
        <name>NADP(+)</name>
        <dbReference type="ChEBI" id="CHEBI:58349"/>
    </ligand>
</feature>
<feature type="binding site" evidence="7">
    <location>
        <begin position="132"/>
        <end position="136"/>
    </location>
    <ligand>
        <name>NADP(+)</name>
        <dbReference type="ChEBI" id="CHEBI:58349"/>
    </ligand>
</feature>
<comment type="pathway">
    <text evidence="1 7">Metabolic intermediate biosynthesis; chorismate biosynthesis; chorismate from D-erythrose 4-phosphate and phosphoenolpyruvate: step 4/7.</text>
</comment>
<evidence type="ECO:0000259" key="8">
    <source>
        <dbReference type="Pfam" id="PF08501"/>
    </source>
</evidence>
<evidence type="ECO:0000259" key="9">
    <source>
        <dbReference type="Pfam" id="PF18317"/>
    </source>
</evidence>
<comment type="subunit">
    <text evidence="7">Homodimer.</text>
</comment>
<protein>
    <recommendedName>
        <fullName evidence="2 7">Shikimate dehydrogenase (NADP(+))</fullName>
        <shortName evidence="7">SDH</shortName>
        <ecNumber evidence="2 7">1.1.1.25</ecNumber>
    </recommendedName>
</protein>
<dbReference type="SUPFAM" id="SSF53223">
    <property type="entry name" value="Aminoacid dehydrogenase-like, N-terminal domain"/>
    <property type="match status" value="1"/>
</dbReference>
<evidence type="ECO:0000256" key="6">
    <source>
        <dbReference type="ARBA" id="ARBA00023141"/>
    </source>
</evidence>
<dbReference type="GO" id="GO:0009423">
    <property type="term" value="P:chorismate biosynthetic process"/>
    <property type="evidence" value="ECO:0007669"/>
    <property type="project" value="UniProtKB-UniRule"/>
</dbReference>
<evidence type="ECO:0000256" key="2">
    <source>
        <dbReference type="ARBA" id="ARBA00012962"/>
    </source>
</evidence>
<dbReference type="EC" id="1.1.1.25" evidence="2 7"/>
<evidence type="ECO:0000256" key="3">
    <source>
        <dbReference type="ARBA" id="ARBA00022605"/>
    </source>
</evidence>
<dbReference type="InterPro" id="IPR036291">
    <property type="entry name" value="NAD(P)-bd_dom_sf"/>
</dbReference>
<dbReference type="InterPro" id="IPR011342">
    <property type="entry name" value="Shikimate_DH"/>
</dbReference>
<evidence type="ECO:0000313" key="11">
    <source>
        <dbReference type="Proteomes" id="UP000437131"/>
    </source>
</evidence>
<feature type="binding site" evidence="7">
    <location>
        <position position="232"/>
    </location>
    <ligand>
        <name>shikimate</name>
        <dbReference type="ChEBI" id="CHEBI:36208"/>
    </ligand>
</feature>
<keyword evidence="4 7" id="KW-0521">NADP</keyword>
<comment type="caution">
    <text evidence="10">The sequence shown here is derived from an EMBL/GenBank/DDBJ whole genome shotgun (WGS) entry which is preliminary data.</text>
</comment>
<dbReference type="GO" id="GO:0019632">
    <property type="term" value="P:shikimate metabolic process"/>
    <property type="evidence" value="ECO:0007669"/>
    <property type="project" value="InterPro"/>
</dbReference>
<organism evidence="10 11">
    <name type="scientific">Cyanobacterium aponinum 0216</name>
    <dbReference type="NCBI Taxonomy" id="2676140"/>
    <lineage>
        <taxon>Bacteria</taxon>
        <taxon>Bacillati</taxon>
        <taxon>Cyanobacteriota</taxon>
        <taxon>Cyanophyceae</taxon>
        <taxon>Oscillatoriophycideae</taxon>
        <taxon>Chroococcales</taxon>
        <taxon>Geminocystaceae</taxon>
        <taxon>Cyanobacterium</taxon>
    </lineage>
</organism>
<sequence length="287" mass="31819">MQITGKTKLLGIIGNPIEHSMSPVFQNSAIASLNLDYIYVPFAVEKENLQELFNTFKAVKIRGFNVTIPHKENVLPFLDYITETAKIIGAVNTVWLTENNQWHGTNTDIDGFISPLKSLDKNWANITPLVLGNGGASRAVIVGCSELGCKEIKIVGRNLDKLKQFKASFANTTLKAEISIYTWDELTDLIPHSQLIVNTTPMGMYPHISQSPLTSSQAQLICEDAIAYDLIYNPRPTLFLQQAEKQGAKIIDGSEMLVQQGAVAFEIWTHHPAPVAVMRESLLQILN</sequence>
<feature type="domain" description="Shikimate dehydrogenase substrate binding N-terminal" evidence="8">
    <location>
        <begin position="12"/>
        <end position="94"/>
    </location>
</feature>
<dbReference type="InterPro" id="IPR022893">
    <property type="entry name" value="Shikimate_DH_fam"/>
</dbReference>
<dbReference type="HAMAP" id="MF_00222">
    <property type="entry name" value="Shikimate_DH_AroE"/>
    <property type="match status" value="1"/>
</dbReference>
<comment type="function">
    <text evidence="7">Involved in the biosynthesis of the chorismate, which leads to the biosynthesis of aromatic amino acids. Catalyzes the reversible NADPH linked reduction of 3-dehydroshikimate (DHSA) to yield shikimate (SA).</text>
</comment>
<feature type="binding site" evidence="7">
    <location>
        <position position="253"/>
    </location>
    <ligand>
        <name>NADP(+)</name>
        <dbReference type="ChEBI" id="CHEBI:58349"/>
    </ligand>
</feature>
<proteinExistence type="inferred from homology"/>
<feature type="binding site" evidence="7">
    <location>
        <position position="260"/>
    </location>
    <ligand>
        <name>shikimate</name>
        <dbReference type="ChEBI" id="CHEBI:36208"/>
    </ligand>
</feature>
<comment type="catalytic activity">
    <reaction evidence="7">
        <text>shikimate + NADP(+) = 3-dehydroshikimate + NADPH + H(+)</text>
        <dbReference type="Rhea" id="RHEA:17737"/>
        <dbReference type="ChEBI" id="CHEBI:15378"/>
        <dbReference type="ChEBI" id="CHEBI:16630"/>
        <dbReference type="ChEBI" id="CHEBI:36208"/>
        <dbReference type="ChEBI" id="CHEBI:57783"/>
        <dbReference type="ChEBI" id="CHEBI:58349"/>
        <dbReference type="EC" id="1.1.1.25"/>
    </reaction>
</comment>